<gene>
    <name evidence="8" type="ORF">GCM10023220_16660</name>
</gene>
<keyword evidence="2" id="KW-0813">Transport</keyword>
<dbReference type="Gene3D" id="3.30.70.20">
    <property type="match status" value="1"/>
</dbReference>
<keyword evidence="5" id="KW-0408">Iron</keyword>
<dbReference type="Pfam" id="PF13459">
    <property type="entry name" value="Fer4_15"/>
    <property type="match status" value="1"/>
</dbReference>
<evidence type="ECO:0000256" key="2">
    <source>
        <dbReference type="ARBA" id="ARBA00022448"/>
    </source>
</evidence>
<dbReference type="EMBL" id="BAABIG010000017">
    <property type="protein sequence ID" value="GAA4791782.1"/>
    <property type="molecule type" value="Genomic_DNA"/>
</dbReference>
<reference evidence="9" key="1">
    <citation type="journal article" date="2019" name="Int. J. Syst. Evol. Microbiol.">
        <title>The Global Catalogue of Microorganisms (GCM) 10K type strain sequencing project: providing services to taxonomists for standard genome sequencing and annotation.</title>
        <authorList>
            <consortium name="The Broad Institute Genomics Platform"/>
            <consortium name="The Broad Institute Genome Sequencing Center for Infectious Disease"/>
            <person name="Wu L."/>
            <person name="Ma J."/>
        </authorList>
    </citation>
    <scope>NUCLEOTIDE SEQUENCE [LARGE SCALE GENOMIC DNA]</scope>
    <source>
        <strain evidence="9">JCM 18081</strain>
    </source>
</reference>
<keyword evidence="3" id="KW-0479">Metal-binding</keyword>
<evidence type="ECO:0000313" key="8">
    <source>
        <dbReference type="EMBL" id="GAA4791782.1"/>
    </source>
</evidence>
<evidence type="ECO:0000256" key="3">
    <source>
        <dbReference type="ARBA" id="ARBA00022723"/>
    </source>
</evidence>
<evidence type="ECO:0000313" key="9">
    <source>
        <dbReference type="Proteomes" id="UP001501265"/>
    </source>
</evidence>
<protein>
    <recommendedName>
        <fullName evidence="10">Ferredoxin</fullName>
    </recommendedName>
</protein>
<proteinExistence type="predicted"/>
<dbReference type="SUPFAM" id="SSF54862">
    <property type="entry name" value="4Fe-4S ferredoxins"/>
    <property type="match status" value="1"/>
</dbReference>
<keyword evidence="4" id="KW-0249">Electron transport</keyword>
<dbReference type="Proteomes" id="UP001501265">
    <property type="component" value="Unassembled WGS sequence"/>
</dbReference>
<comment type="caution">
    <text evidence="8">The sequence shown here is derived from an EMBL/GenBank/DDBJ whole genome shotgun (WGS) entry which is preliminary data.</text>
</comment>
<evidence type="ECO:0000256" key="4">
    <source>
        <dbReference type="ARBA" id="ARBA00022982"/>
    </source>
</evidence>
<dbReference type="PANTHER" id="PTHR36923">
    <property type="entry name" value="FERREDOXIN"/>
    <property type="match status" value="1"/>
</dbReference>
<evidence type="ECO:0008006" key="10">
    <source>
        <dbReference type="Google" id="ProtNLM"/>
    </source>
</evidence>
<evidence type="ECO:0000256" key="5">
    <source>
        <dbReference type="ARBA" id="ARBA00023004"/>
    </source>
</evidence>
<keyword evidence="7" id="KW-0003">3Fe-4S</keyword>
<organism evidence="8 9">
    <name type="scientific">Streptomyces ziwulingensis</name>
    <dbReference type="NCBI Taxonomy" id="1045501"/>
    <lineage>
        <taxon>Bacteria</taxon>
        <taxon>Bacillati</taxon>
        <taxon>Actinomycetota</taxon>
        <taxon>Actinomycetes</taxon>
        <taxon>Kitasatosporales</taxon>
        <taxon>Streptomycetaceae</taxon>
        <taxon>Streptomyces</taxon>
    </lineage>
</organism>
<dbReference type="RefSeq" id="WP_345618382.1">
    <property type="nucleotide sequence ID" value="NZ_BAABIG010000017.1"/>
</dbReference>
<keyword evidence="6" id="KW-0411">Iron-sulfur</keyword>
<evidence type="ECO:0000256" key="6">
    <source>
        <dbReference type="ARBA" id="ARBA00023014"/>
    </source>
</evidence>
<keyword evidence="9" id="KW-1185">Reference proteome</keyword>
<dbReference type="PANTHER" id="PTHR36923:SF3">
    <property type="entry name" value="FERREDOXIN"/>
    <property type="match status" value="1"/>
</dbReference>
<accession>A0ABP9B978</accession>
<dbReference type="InterPro" id="IPR051269">
    <property type="entry name" value="Fe-S_cluster_ET"/>
</dbReference>
<name>A0ABP9B978_9ACTN</name>
<evidence type="ECO:0000256" key="1">
    <source>
        <dbReference type="ARBA" id="ARBA00001927"/>
    </source>
</evidence>
<comment type="cofactor">
    <cofactor evidence="1">
        <name>[3Fe-4S] cluster</name>
        <dbReference type="ChEBI" id="CHEBI:21137"/>
    </cofactor>
</comment>
<evidence type="ECO:0000256" key="7">
    <source>
        <dbReference type="ARBA" id="ARBA00023291"/>
    </source>
</evidence>
<sequence length="71" mass="7685">MKVEVDDSRCRAVGNCALYAPAVFDQNDVDGRVTLLDAMPPAHEHAQVREAASRCPAAVIVLHENTSAHDE</sequence>